<dbReference type="AlphaFoldDB" id="A0ABD0Y7F6"/>
<feature type="transmembrane region" description="Helical" evidence="2">
    <location>
        <begin position="32"/>
        <end position="53"/>
    </location>
</feature>
<name>A0ABD0Y7F6_9HEMI</name>
<protein>
    <submittedName>
        <fullName evidence="3">Uncharacterized protein</fullName>
    </submittedName>
</protein>
<keyword evidence="2" id="KW-0472">Membrane</keyword>
<dbReference type="EMBL" id="JBFDAA010000013">
    <property type="protein sequence ID" value="KAL1122584.1"/>
    <property type="molecule type" value="Genomic_DNA"/>
</dbReference>
<reference evidence="3 4" key="1">
    <citation type="submission" date="2024-07" db="EMBL/GenBank/DDBJ databases">
        <title>Chromosome-level genome assembly of the water stick insect Ranatra chinensis (Heteroptera: Nepidae).</title>
        <authorList>
            <person name="Liu X."/>
        </authorList>
    </citation>
    <scope>NUCLEOTIDE SEQUENCE [LARGE SCALE GENOMIC DNA]</scope>
    <source>
        <strain evidence="3">Cailab_2021Rc</strain>
        <tissue evidence="3">Muscle</tissue>
    </source>
</reference>
<dbReference type="Proteomes" id="UP001558652">
    <property type="component" value="Unassembled WGS sequence"/>
</dbReference>
<proteinExistence type="predicted"/>
<evidence type="ECO:0000313" key="3">
    <source>
        <dbReference type="EMBL" id="KAL1122584.1"/>
    </source>
</evidence>
<accession>A0ABD0Y7F6</accession>
<comment type="caution">
    <text evidence="3">The sequence shown here is derived from an EMBL/GenBank/DDBJ whole genome shotgun (WGS) entry which is preliminary data.</text>
</comment>
<keyword evidence="4" id="KW-1185">Reference proteome</keyword>
<feature type="region of interest" description="Disordered" evidence="1">
    <location>
        <begin position="54"/>
        <end position="122"/>
    </location>
</feature>
<evidence type="ECO:0000256" key="1">
    <source>
        <dbReference type="SAM" id="MobiDB-lite"/>
    </source>
</evidence>
<evidence type="ECO:0000313" key="4">
    <source>
        <dbReference type="Proteomes" id="UP001558652"/>
    </source>
</evidence>
<sequence length="138" mass="14965">MTSKRRNMFCEIKKQETTDIETCVGEPLSEPVLLVLTVLGLLVASFPLVVVHVGTGPVLPGRPPPSASSHSRLSSRGRRPDDTGRDHKATGVPARSRHRLVLSVPRLHPTPASPRRSQLHPCAVTSLRHSINGEGPPR</sequence>
<feature type="compositionally biased region" description="Basic and acidic residues" evidence="1">
    <location>
        <begin position="78"/>
        <end position="89"/>
    </location>
</feature>
<organism evidence="3 4">
    <name type="scientific">Ranatra chinensis</name>
    <dbReference type="NCBI Taxonomy" id="642074"/>
    <lineage>
        <taxon>Eukaryota</taxon>
        <taxon>Metazoa</taxon>
        <taxon>Ecdysozoa</taxon>
        <taxon>Arthropoda</taxon>
        <taxon>Hexapoda</taxon>
        <taxon>Insecta</taxon>
        <taxon>Pterygota</taxon>
        <taxon>Neoptera</taxon>
        <taxon>Paraneoptera</taxon>
        <taxon>Hemiptera</taxon>
        <taxon>Heteroptera</taxon>
        <taxon>Panheteroptera</taxon>
        <taxon>Nepomorpha</taxon>
        <taxon>Nepidae</taxon>
        <taxon>Ranatrinae</taxon>
        <taxon>Ranatra</taxon>
    </lineage>
</organism>
<keyword evidence="2" id="KW-0812">Transmembrane</keyword>
<keyword evidence="2" id="KW-1133">Transmembrane helix</keyword>
<evidence type="ECO:0000256" key="2">
    <source>
        <dbReference type="SAM" id="Phobius"/>
    </source>
</evidence>
<gene>
    <name evidence="3" type="ORF">AAG570_002914</name>
</gene>